<evidence type="ECO:0000313" key="6">
    <source>
        <dbReference type="EMBL" id="TQL38575.1"/>
    </source>
</evidence>
<evidence type="ECO:0000313" key="8">
    <source>
        <dbReference type="Proteomes" id="UP000677457"/>
    </source>
</evidence>
<dbReference type="EMBL" id="BOQM01000010">
    <property type="protein sequence ID" value="GIM84355.1"/>
    <property type="molecule type" value="Genomic_DNA"/>
</dbReference>
<dbReference type="Gene3D" id="3.40.430.10">
    <property type="entry name" value="Dihydrofolate Reductase, subunit A"/>
    <property type="match status" value="1"/>
</dbReference>
<dbReference type="PANTHER" id="PTHR38011">
    <property type="entry name" value="DIHYDROFOLATE REDUCTASE FAMILY PROTEIN (AFU_ORTHOLOGUE AFUA_8G06820)"/>
    <property type="match status" value="1"/>
</dbReference>
<evidence type="ECO:0000313" key="7">
    <source>
        <dbReference type="Proteomes" id="UP000315983"/>
    </source>
</evidence>
<dbReference type="EMBL" id="VFOL01000001">
    <property type="protein sequence ID" value="TQL38575.1"/>
    <property type="molecule type" value="Genomic_DNA"/>
</dbReference>
<dbReference type="RefSeq" id="WP_012182713.1">
    <property type="nucleotide sequence ID" value="NZ_BOQM01000010.1"/>
</dbReference>
<proteinExistence type="predicted"/>
<dbReference type="InterPro" id="IPR002734">
    <property type="entry name" value="RibDG_C"/>
</dbReference>
<dbReference type="OMA" id="HLITEWE"/>
<protein>
    <submittedName>
        <fullName evidence="6">5-amino-6-(5-phosphoribosylamino)uracil reductase</fullName>
    </submittedName>
</protein>
<dbReference type="Proteomes" id="UP000677457">
    <property type="component" value="Unassembled WGS sequence"/>
</dbReference>
<name>A0A542XRT7_SALAC</name>
<keyword evidence="2" id="KW-0521">NADP</keyword>
<organism evidence="6 7">
    <name type="scientific">Salinispora arenicola</name>
    <dbReference type="NCBI Taxonomy" id="168697"/>
    <lineage>
        <taxon>Bacteria</taxon>
        <taxon>Bacillati</taxon>
        <taxon>Actinomycetota</taxon>
        <taxon>Actinomycetes</taxon>
        <taxon>Micromonosporales</taxon>
        <taxon>Micromonosporaceae</taxon>
        <taxon>Salinispora</taxon>
    </lineage>
</organism>
<accession>A0A542XRT7</accession>
<gene>
    <name evidence="6" type="ORF">FB564_3777</name>
    <name evidence="5" type="ORF">Sar04_16880</name>
</gene>
<dbReference type="GO" id="GO:0008703">
    <property type="term" value="F:5-amino-6-(5-phosphoribosylamino)uracil reductase activity"/>
    <property type="evidence" value="ECO:0007669"/>
    <property type="project" value="InterPro"/>
</dbReference>
<comment type="caution">
    <text evidence="6">The sequence shown here is derived from an EMBL/GenBank/DDBJ whole genome shotgun (WGS) entry which is preliminary data.</text>
</comment>
<dbReference type="GO" id="GO:0009231">
    <property type="term" value="P:riboflavin biosynthetic process"/>
    <property type="evidence" value="ECO:0007669"/>
    <property type="project" value="InterPro"/>
</dbReference>
<evidence type="ECO:0000259" key="4">
    <source>
        <dbReference type="Pfam" id="PF01872"/>
    </source>
</evidence>
<dbReference type="PANTHER" id="PTHR38011:SF7">
    <property type="entry name" value="2,5-DIAMINO-6-RIBOSYLAMINO-4(3H)-PYRIMIDINONE 5'-PHOSPHATE REDUCTASE"/>
    <property type="match status" value="1"/>
</dbReference>
<keyword evidence="3" id="KW-0560">Oxidoreductase</keyword>
<evidence type="ECO:0000313" key="5">
    <source>
        <dbReference type="EMBL" id="GIM84355.1"/>
    </source>
</evidence>
<dbReference type="Proteomes" id="UP000315983">
    <property type="component" value="Unassembled WGS sequence"/>
</dbReference>
<evidence type="ECO:0000256" key="2">
    <source>
        <dbReference type="ARBA" id="ARBA00022857"/>
    </source>
</evidence>
<sequence>MSDRPYVLLSCAVSVDGYIDDATEDRLLLSNAADVDRVDEVRAGCDAILVGAATIRKDDPRLLVRSQARRDTRIHRGRPATPLKATITGRGDLDPTAQFFTAGDSTKVVYTATSALDKTCETVGTVADVVDAGEPVDLDRVLADLASRGVARLMVEGGGSMHTMFLTAGLADELHLVVAPFFVGDSRAPRFVYDGCFPWSPQGRARLADVVKIEDLVLLRYALSDRCPSR</sequence>
<dbReference type="InterPro" id="IPR024072">
    <property type="entry name" value="DHFR-like_dom_sf"/>
</dbReference>
<dbReference type="Pfam" id="PF01872">
    <property type="entry name" value="RibD_C"/>
    <property type="match status" value="1"/>
</dbReference>
<dbReference type="SUPFAM" id="SSF53597">
    <property type="entry name" value="Dihydrofolate reductase-like"/>
    <property type="match status" value="1"/>
</dbReference>
<keyword evidence="8" id="KW-1185">Reference proteome</keyword>
<dbReference type="AlphaFoldDB" id="A0A542XRT7"/>
<dbReference type="InterPro" id="IPR050765">
    <property type="entry name" value="Riboflavin_Biosynth_HTPR"/>
</dbReference>
<dbReference type="GeneID" id="93772954"/>
<evidence type="ECO:0000256" key="1">
    <source>
        <dbReference type="ARBA" id="ARBA00005104"/>
    </source>
</evidence>
<evidence type="ECO:0000256" key="3">
    <source>
        <dbReference type="ARBA" id="ARBA00023002"/>
    </source>
</evidence>
<feature type="domain" description="Bacterial bifunctional deaminase-reductase C-terminal" evidence="4">
    <location>
        <begin position="5"/>
        <end position="198"/>
    </location>
</feature>
<reference evidence="6 7" key="1">
    <citation type="submission" date="2019-06" db="EMBL/GenBank/DDBJ databases">
        <title>Sequencing the genomes of 1000 actinobacteria strains.</title>
        <authorList>
            <person name="Klenk H.-P."/>
        </authorList>
    </citation>
    <scope>NUCLEOTIDE SEQUENCE [LARGE SCALE GENOMIC DNA]</scope>
    <source>
        <strain evidence="6 7">DSM 44819</strain>
    </source>
</reference>
<comment type="pathway">
    <text evidence="1">Cofactor biosynthesis; riboflavin biosynthesis.</text>
</comment>
<reference evidence="5 8" key="2">
    <citation type="submission" date="2021-03" db="EMBL/GenBank/DDBJ databases">
        <title>Whole genome shotgun sequence of Salinispora arenicola NBRC 105043.</title>
        <authorList>
            <person name="Komaki H."/>
            <person name="Tamura T."/>
        </authorList>
    </citation>
    <scope>NUCLEOTIDE SEQUENCE [LARGE SCALE GENOMIC DNA]</scope>
    <source>
        <strain evidence="5 8">NBRC 105043</strain>
    </source>
</reference>